<evidence type="ECO:0000313" key="1">
    <source>
        <dbReference type="EMBL" id="NJP02825.1"/>
    </source>
</evidence>
<gene>
    <name evidence="1" type="ORF">HBH25_18430</name>
</gene>
<dbReference type="Gene3D" id="2.60.120.620">
    <property type="entry name" value="q2cbj1_9rhob like domain"/>
    <property type="match status" value="1"/>
</dbReference>
<proteinExistence type="predicted"/>
<name>A0ABX0YHF8_9PSED</name>
<accession>A0ABX0YHF8</accession>
<protein>
    <recommendedName>
        <fullName evidence="3">Phytanoyl-CoA dioxygenase</fullName>
    </recommendedName>
</protein>
<dbReference type="Proteomes" id="UP000746535">
    <property type="component" value="Unassembled WGS sequence"/>
</dbReference>
<evidence type="ECO:0008006" key="3">
    <source>
        <dbReference type="Google" id="ProtNLM"/>
    </source>
</evidence>
<evidence type="ECO:0000313" key="2">
    <source>
        <dbReference type="Proteomes" id="UP000746535"/>
    </source>
</evidence>
<dbReference type="RefSeq" id="WP_168085403.1">
    <property type="nucleotide sequence ID" value="NZ_JAAVJI010000013.1"/>
</dbReference>
<sequence>MSPLPYNDPTSIARLAQDMDQHGHAVIEQVFSAQALAELRQYVAHEADRHNGQYFAYHGLNALAGSPLARLATSPELSATLDQLHRYATGEAATSREIFPVLRCVQGGSGTRESNAFHYDATLLTVLVPIFIPEEGEQRGDLVMFPNLRPVRSSVAINVVEKALLQNKASRRLIGHGIKAGWLKPQTLPLVPGNVYLFWGYRTLHANQPCSPDVRRATALFHYGDPHAGSTATRLILALNQQRARRSVAPARQP</sequence>
<keyword evidence="2" id="KW-1185">Reference proteome</keyword>
<reference evidence="1 2" key="1">
    <citation type="submission" date="2020-03" db="EMBL/GenBank/DDBJ databases">
        <authorList>
            <person name="Wang L."/>
            <person name="He N."/>
            <person name="Li Y."/>
            <person name="Fang Y."/>
            <person name="Zhang F."/>
        </authorList>
    </citation>
    <scope>NUCLEOTIDE SEQUENCE [LARGE SCALE GENOMIC DNA]</scope>
    <source>
        <strain evidence="2">hsmgli-8</strain>
    </source>
</reference>
<organism evidence="1 2">
    <name type="scientific">Pseudomonas quercus</name>
    <dbReference type="NCBI Taxonomy" id="2722792"/>
    <lineage>
        <taxon>Bacteria</taxon>
        <taxon>Pseudomonadati</taxon>
        <taxon>Pseudomonadota</taxon>
        <taxon>Gammaproteobacteria</taxon>
        <taxon>Pseudomonadales</taxon>
        <taxon>Pseudomonadaceae</taxon>
        <taxon>Pseudomonas</taxon>
    </lineage>
</organism>
<dbReference type="EMBL" id="JAAVJI010000013">
    <property type="protein sequence ID" value="NJP02825.1"/>
    <property type="molecule type" value="Genomic_DNA"/>
</dbReference>
<comment type="caution">
    <text evidence="1">The sequence shown here is derived from an EMBL/GenBank/DDBJ whole genome shotgun (WGS) entry which is preliminary data.</text>
</comment>
<dbReference type="SUPFAM" id="SSF51197">
    <property type="entry name" value="Clavaminate synthase-like"/>
    <property type="match status" value="1"/>
</dbReference>